<evidence type="ECO:0000259" key="6">
    <source>
        <dbReference type="PROSITE" id="PS50198"/>
    </source>
</evidence>
<proteinExistence type="evidence at transcript level"/>
<dbReference type="PANTHER" id="PTHR10657">
    <property type="entry name" value="PEPTIDYL-PROLYL CIS-TRANS ISOMERASE"/>
    <property type="match status" value="1"/>
</dbReference>
<sequence length="134" mass="14451">MASAPSASGEEIVRASHILIKHEGSRRKAFWKGPEGQVISATTRADAAACLGELRAQILAGRASFADLVAQHSDCSSARCDVDLADVVLLHDCWAKSMLPSVYREMQSQGAMEVKVMCVSLRLLIDVILSLLQI</sequence>
<reference evidence="7" key="1">
    <citation type="journal article" date="2011" name="Plant Physiol.">
        <title>Comprehensive sequence analysis of 24,783 barley full-length cDNAs derived from 12 clone libraries.</title>
        <authorList>
            <person name="Matsumoto T."/>
            <person name="Tanaka T."/>
            <person name="Sakai H."/>
            <person name="Amano N."/>
            <person name="Kanamori H."/>
            <person name="Kurita K."/>
            <person name="Kikuta A."/>
            <person name="Kamiya K."/>
            <person name="Yamamoto M."/>
            <person name="Ikawa H."/>
            <person name="Fujii N."/>
            <person name="Hori K."/>
            <person name="Itoh T."/>
            <person name="Sato K."/>
        </authorList>
    </citation>
    <scope>NUCLEOTIDE SEQUENCE</scope>
    <source>
        <tissue evidence="7">Flower</tissue>
    </source>
</reference>
<name>F2E9M9_HORVV</name>
<evidence type="ECO:0000256" key="2">
    <source>
        <dbReference type="ARBA" id="ARBA00023110"/>
    </source>
</evidence>
<keyword evidence="2 4" id="KW-0697">Rotamase</keyword>
<dbReference type="AlphaFoldDB" id="F2E9M9"/>
<accession>F2E9M9</accession>
<dbReference type="Pfam" id="PF00639">
    <property type="entry name" value="Rotamase"/>
    <property type="match status" value="1"/>
</dbReference>
<keyword evidence="3 4" id="KW-0413">Isomerase</keyword>
<dbReference type="PROSITE" id="PS50198">
    <property type="entry name" value="PPIC_PPIASE_2"/>
    <property type="match status" value="1"/>
</dbReference>
<evidence type="ECO:0000313" key="7">
    <source>
        <dbReference type="EMBL" id="BAK04051.1"/>
    </source>
</evidence>
<dbReference type="SUPFAM" id="SSF54534">
    <property type="entry name" value="FKBP-like"/>
    <property type="match status" value="1"/>
</dbReference>
<dbReference type="EC" id="5.2.1.8" evidence="5"/>
<evidence type="ECO:0000256" key="5">
    <source>
        <dbReference type="RuleBase" id="RU363014"/>
    </source>
</evidence>
<evidence type="ECO:0000256" key="3">
    <source>
        <dbReference type="ARBA" id="ARBA00023235"/>
    </source>
</evidence>
<dbReference type="Gene3D" id="3.10.50.40">
    <property type="match status" value="1"/>
</dbReference>
<dbReference type="EMBL" id="AK372854">
    <property type="protein sequence ID" value="BAK04051.1"/>
    <property type="molecule type" value="mRNA"/>
</dbReference>
<dbReference type="GO" id="GO:0003755">
    <property type="term" value="F:peptidyl-prolyl cis-trans isomerase activity"/>
    <property type="evidence" value="ECO:0007669"/>
    <property type="project" value="UniProtKB-UniRule"/>
</dbReference>
<organism evidence="7">
    <name type="scientific">Hordeum vulgare subsp. vulgare</name>
    <name type="common">Domesticated barley</name>
    <dbReference type="NCBI Taxonomy" id="112509"/>
    <lineage>
        <taxon>Eukaryota</taxon>
        <taxon>Viridiplantae</taxon>
        <taxon>Streptophyta</taxon>
        <taxon>Embryophyta</taxon>
        <taxon>Tracheophyta</taxon>
        <taxon>Spermatophyta</taxon>
        <taxon>Magnoliopsida</taxon>
        <taxon>Liliopsida</taxon>
        <taxon>Poales</taxon>
        <taxon>Poaceae</taxon>
        <taxon>BOP clade</taxon>
        <taxon>Pooideae</taxon>
        <taxon>Triticodae</taxon>
        <taxon>Triticeae</taxon>
        <taxon>Hordeinae</taxon>
        <taxon>Hordeum</taxon>
    </lineage>
</organism>
<feature type="domain" description="PpiC" evidence="6">
    <location>
        <begin position="10"/>
        <end position="85"/>
    </location>
</feature>
<dbReference type="InterPro" id="IPR046357">
    <property type="entry name" value="PPIase_dom_sf"/>
</dbReference>
<dbReference type="InterPro" id="IPR051370">
    <property type="entry name" value="PPIase_Pin1"/>
</dbReference>
<dbReference type="InterPro" id="IPR000297">
    <property type="entry name" value="PPIase_PpiC"/>
</dbReference>
<evidence type="ECO:0000256" key="1">
    <source>
        <dbReference type="ARBA" id="ARBA00000971"/>
    </source>
</evidence>
<evidence type="ECO:0000256" key="4">
    <source>
        <dbReference type="PROSITE-ProRule" id="PRU00278"/>
    </source>
</evidence>
<comment type="catalytic activity">
    <reaction evidence="1 5">
        <text>[protein]-peptidylproline (omega=180) = [protein]-peptidylproline (omega=0)</text>
        <dbReference type="Rhea" id="RHEA:16237"/>
        <dbReference type="Rhea" id="RHEA-COMP:10747"/>
        <dbReference type="Rhea" id="RHEA-COMP:10748"/>
        <dbReference type="ChEBI" id="CHEBI:83833"/>
        <dbReference type="ChEBI" id="CHEBI:83834"/>
        <dbReference type="EC" id="5.2.1.8"/>
    </reaction>
</comment>
<protein>
    <recommendedName>
        <fullName evidence="5">Peptidyl-prolyl cis-trans isomerase</fullName>
        <ecNumber evidence="5">5.2.1.8</ecNumber>
    </recommendedName>
</protein>
<dbReference type="PANTHER" id="PTHR10657:SF4">
    <property type="entry name" value="PEPTIDYL-PROLYL CIS-TRANS ISOMERASE-RELATED"/>
    <property type="match status" value="1"/>
</dbReference>